<dbReference type="AlphaFoldDB" id="A0A6J6PWD3"/>
<name>A0A6J6PWD3_9ZZZZ</name>
<proteinExistence type="predicted"/>
<dbReference type="PANTHER" id="PTHR43194">
    <property type="entry name" value="HYDROLASE ALPHA/BETA FOLD FAMILY"/>
    <property type="match status" value="1"/>
</dbReference>
<reference evidence="2" key="1">
    <citation type="submission" date="2020-05" db="EMBL/GenBank/DDBJ databases">
        <authorList>
            <person name="Chiriac C."/>
            <person name="Salcher M."/>
            <person name="Ghai R."/>
            <person name="Kavagutti S V."/>
        </authorList>
    </citation>
    <scope>NUCLEOTIDE SEQUENCE</scope>
</reference>
<dbReference type="InterPro" id="IPR000073">
    <property type="entry name" value="AB_hydrolase_1"/>
</dbReference>
<dbReference type="Gene3D" id="3.40.50.1820">
    <property type="entry name" value="alpha/beta hydrolase"/>
    <property type="match status" value="1"/>
</dbReference>
<dbReference type="EMBL" id="CAFBLR010000038">
    <property type="protein sequence ID" value="CAB4867839.1"/>
    <property type="molecule type" value="Genomic_DNA"/>
</dbReference>
<gene>
    <name evidence="2" type="ORF">UFOPK2602_00697</name>
    <name evidence="3" type="ORF">UFOPK2806_00016</name>
    <name evidence="4" type="ORF">UFOPK3417_00586</name>
    <name evidence="5" type="ORF">UFOPK4306_00225</name>
</gene>
<evidence type="ECO:0000313" key="5">
    <source>
        <dbReference type="EMBL" id="CAB5053340.1"/>
    </source>
</evidence>
<feature type="domain" description="AB hydrolase-1" evidence="1">
    <location>
        <begin position="25"/>
        <end position="262"/>
    </location>
</feature>
<dbReference type="EMBL" id="CAFBQP010000005">
    <property type="protein sequence ID" value="CAB5053340.1"/>
    <property type="molecule type" value="Genomic_DNA"/>
</dbReference>
<protein>
    <submittedName>
        <fullName evidence="2">Unannotated protein</fullName>
    </submittedName>
</protein>
<dbReference type="SUPFAM" id="SSF53474">
    <property type="entry name" value="alpha/beta-Hydrolases"/>
    <property type="match status" value="1"/>
</dbReference>
<organism evidence="2">
    <name type="scientific">freshwater metagenome</name>
    <dbReference type="NCBI Taxonomy" id="449393"/>
    <lineage>
        <taxon>unclassified sequences</taxon>
        <taxon>metagenomes</taxon>
        <taxon>ecological metagenomes</taxon>
    </lineage>
</organism>
<dbReference type="Pfam" id="PF00561">
    <property type="entry name" value="Abhydrolase_1"/>
    <property type="match status" value="1"/>
</dbReference>
<evidence type="ECO:0000259" key="1">
    <source>
        <dbReference type="Pfam" id="PF00561"/>
    </source>
</evidence>
<dbReference type="InterPro" id="IPR050228">
    <property type="entry name" value="Carboxylesterase_BioH"/>
</dbReference>
<dbReference type="EMBL" id="CAEZYY010000001">
    <property type="protein sequence ID" value="CAB4735816.1"/>
    <property type="molecule type" value="Genomic_DNA"/>
</dbReference>
<evidence type="ECO:0000313" key="4">
    <source>
        <dbReference type="EMBL" id="CAB4867839.1"/>
    </source>
</evidence>
<evidence type="ECO:0000313" key="2">
    <source>
        <dbReference type="EMBL" id="CAB4703039.1"/>
    </source>
</evidence>
<sequence length="285" mass="31041">MSQLTVIGGNGVRLIADTYGDRGAPAVLLLHGGGQTRHSWRNTARDLADAGFFAVSADHRGHGDSGWDPDGSYDWPLFRLDVEAWCNELDTPAVVGASLGGMAALTTAGSRILEGLHPAMRAIVLVDIAPKVEMEGSDKILGFMSARPDGFASLDEAADVIAEYLPHRPRPKDTSGLAKNLRLHEDGRYRWHWDPAWIVDVESRRSARNDGRLEEYARALNFPALLVRGRQSDLLSEDGARNFLELVPHAEYVDVAGAGHMVAGDKNDAFTVGVAEFLTRRYAQA</sequence>
<accession>A0A6J6PWD3</accession>
<evidence type="ECO:0000313" key="3">
    <source>
        <dbReference type="EMBL" id="CAB4735816.1"/>
    </source>
</evidence>
<dbReference type="EMBL" id="CAEZXX010000036">
    <property type="protein sequence ID" value="CAB4703039.1"/>
    <property type="molecule type" value="Genomic_DNA"/>
</dbReference>
<dbReference type="InterPro" id="IPR029058">
    <property type="entry name" value="AB_hydrolase_fold"/>
</dbReference>
<dbReference type="PANTHER" id="PTHR43194:SF2">
    <property type="entry name" value="PEROXISOMAL MEMBRANE PROTEIN LPX1"/>
    <property type="match status" value="1"/>
</dbReference>